<evidence type="ECO:0000256" key="1">
    <source>
        <dbReference type="SAM" id="Phobius"/>
    </source>
</evidence>
<name>A0A2H0RJZ9_9BACT</name>
<dbReference type="Proteomes" id="UP000230833">
    <property type="component" value="Unassembled WGS sequence"/>
</dbReference>
<sequence>MEEEFHDFAEFVMEFLDGFLDWLLWEILLPATALVMTTTIMVVVLMMTSPFILIELWRQRKLTFGATHY</sequence>
<accession>A0A2H0RJZ9</accession>
<keyword evidence="1" id="KW-0812">Transmembrane</keyword>
<gene>
    <name evidence="2" type="ORF">COV07_02290</name>
</gene>
<dbReference type="EMBL" id="PCYL01000028">
    <property type="protein sequence ID" value="PIR46787.1"/>
    <property type="molecule type" value="Genomic_DNA"/>
</dbReference>
<reference evidence="2 3" key="1">
    <citation type="submission" date="2017-09" db="EMBL/GenBank/DDBJ databases">
        <title>Depth-based differentiation of microbial function through sediment-hosted aquifers and enrichment of novel symbionts in the deep terrestrial subsurface.</title>
        <authorList>
            <person name="Probst A.J."/>
            <person name="Ladd B."/>
            <person name="Jarett J.K."/>
            <person name="Geller-Mcgrath D.E."/>
            <person name="Sieber C.M."/>
            <person name="Emerson J.B."/>
            <person name="Anantharaman K."/>
            <person name="Thomas B.C."/>
            <person name="Malmstrom R."/>
            <person name="Stieglmeier M."/>
            <person name="Klingl A."/>
            <person name="Woyke T."/>
            <person name="Ryan C.M."/>
            <person name="Banfield J.F."/>
        </authorList>
    </citation>
    <scope>NUCLEOTIDE SEQUENCE [LARGE SCALE GENOMIC DNA]</scope>
    <source>
        <strain evidence="2">CG10_big_fil_rev_8_21_14_0_10_45_14</strain>
    </source>
</reference>
<evidence type="ECO:0000313" key="2">
    <source>
        <dbReference type="EMBL" id="PIR46787.1"/>
    </source>
</evidence>
<evidence type="ECO:0000313" key="3">
    <source>
        <dbReference type="Proteomes" id="UP000230833"/>
    </source>
</evidence>
<feature type="transmembrane region" description="Helical" evidence="1">
    <location>
        <begin position="27"/>
        <end position="54"/>
    </location>
</feature>
<keyword evidence="1" id="KW-1133">Transmembrane helix</keyword>
<proteinExistence type="predicted"/>
<keyword evidence="1" id="KW-0472">Membrane</keyword>
<organism evidence="2 3">
    <name type="scientific">Candidatus Vogelbacteria bacterium CG10_big_fil_rev_8_21_14_0_10_45_14</name>
    <dbReference type="NCBI Taxonomy" id="1975042"/>
    <lineage>
        <taxon>Bacteria</taxon>
        <taxon>Candidatus Vogeliibacteriota</taxon>
    </lineage>
</organism>
<dbReference type="AlphaFoldDB" id="A0A2H0RJZ9"/>
<comment type="caution">
    <text evidence="2">The sequence shown here is derived from an EMBL/GenBank/DDBJ whole genome shotgun (WGS) entry which is preliminary data.</text>
</comment>
<protein>
    <submittedName>
        <fullName evidence="2">Uncharacterized protein</fullName>
    </submittedName>
</protein>